<reference evidence="12 13" key="1">
    <citation type="journal article" date="2012" name="Science">
        <title>The Paleozoic origin of enzymatic lignin decomposition reconstructed from 31 fungal genomes.</title>
        <authorList>
            <person name="Floudas D."/>
            <person name="Binder M."/>
            <person name="Riley R."/>
            <person name="Barry K."/>
            <person name="Blanchette R.A."/>
            <person name="Henrissat B."/>
            <person name="Martinez A.T."/>
            <person name="Otillar R."/>
            <person name="Spatafora J.W."/>
            <person name="Yadav J.S."/>
            <person name="Aerts A."/>
            <person name="Benoit I."/>
            <person name="Boyd A."/>
            <person name="Carlson A."/>
            <person name="Copeland A."/>
            <person name="Coutinho P.M."/>
            <person name="de Vries R.P."/>
            <person name="Ferreira P."/>
            <person name="Findley K."/>
            <person name="Foster B."/>
            <person name="Gaskell J."/>
            <person name="Glotzer D."/>
            <person name="Gorecki P."/>
            <person name="Heitman J."/>
            <person name="Hesse C."/>
            <person name="Hori C."/>
            <person name="Igarashi K."/>
            <person name="Jurgens J.A."/>
            <person name="Kallen N."/>
            <person name="Kersten P."/>
            <person name="Kohler A."/>
            <person name="Kuees U."/>
            <person name="Kumar T.K.A."/>
            <person name="Kuo A."/>
            <person name="LaButti K."/>
            <person name="Larrondo L.F."/>
            <person name="Lindquist E."/>
            <person name="Ling A."/>
            <person name="Lombard V."/>
            <person name="Lucas S."/>
            <person name="Lundell T."/>
            <person name="Martin R."/>
            <person name="McLaughlin D.J."/>
            <person name="Morgenstern I."/>
            <person name="Morin E."/>
            <person name="Murat C."/>
            <person name="Nagy L.G."/>
            <person name="Nolan M."/>
            <person name="Ohm R.A."/>
            <person name="Patyshakuliyeva A."/>
            <person name="Rokas A."/>
            <person name="Ruiz-Duenas F.J."/>
            <person name="Sabat G."/>
            <person name="Salamov A."/>
            <person name="Samejima M."/>
            <person name="Schmutz J."/>
            <person name="Slot J.C."/>
            <person name="St John F."/>
            <person name="Stenlid J."/>
            <person name="Sun H."/>
            <person name="Sun S."/>
            <person name="Syed K."/>
            <person name="Tsang A."/>
            <person name="Wiebenga A."/>
            <person name="Young D."/>
            <person name="Pisabarro A."/>
            <person name="Eastwood D.C."/>
            <person name="Martin F."/>
            <person name="Cullen D."/>
            <person name="Grigoriev I.V."/>
            <person name="Hibbett D.S."/>
        </authorList>
    </citation>
    <scope>NUCLEOTIDE SEQUENCE [LARGE SCALE GENOMIC DNA]</scope>
    <source>
        <strain evidence="12 13">ATCC 11539</strain>
    </source>
</reference>
<dbReference type="InterPro" id="IPR002401">
    <property type="entry name" value="Cyt_P450_E_grp-I"/>
</dbReference>
<evidence type="ECO:0000256" key="3">
    <source>
        <dbReference type="ARBA" id="ARBA00010617"/>
    </source>
</evidence>
<evidence type="ECO:0000256" key="9">
    <source>
        <dbReference type="PIRSR" id="PIRSR602401-1"/>
    </source>
</evidence>
<dbReference type="KEGG" id="gtr:GLOTRDRAFT_65981"/>
<dbReference type="Pfam" id="PF00067">
    <property type="entry name" value="p450"/>
    <property type="match status" value="1"/>
</dbReference>
<evidence type="ECO:0000313" key="12">
    <source>
        <dbReference type="EMBL" id="EPQ51236.1"/>
    </source>
</evidence>
<dbReference type="eggNOG" id="KOG0156">
    <property type="taxonomic scope" value="Eukaryota"/>
</dbReference>
<keyword evidence="6 10" id="KW-0560">Oxidoreductase</keyword>
<dbReference type="GO" id="GO:0016705">
    <property type="term" value="F:oxidoreductase activity, acting on paired donors, with incorporation or reduction of molecular oxygen"/>
    <property type="evidence" value="ECO:0007669"/>
    <property type="project" value="InterPro"/>
</dbReference>
<keyword evidence="11" id="KW-0812">Transmembrane</keyword>
<dbReference type="InterPro" id="IPR050364">
    <property type="entry name" value="Cytochrome_P450_fung"/>
</dbReference>
<dbReference type="Proteomes" id="UP000030669">
    <property type="component" value="Unassembled WGS sequence"/>
</dbReference>
<gene>
    <name evidence="12" type="ORF">GLOTRDRAFT_65981</name>
</gene>
<keyword evidence="11" id="KW-0472">Membrane</keyword>
<dbReference type="PRINTS" id="PR00385">
    <property type="entry name" value="P450"/>
</dbReference>
<name>S7PTV7_GLOTA</name>
<dbReference type="GeneID" id="19307691"/>
<dbReference type="OrthoDB" id="2789670at2759"/>
<proteinExistence type="inferred from homology"/>
<dbReference type="CDD" id="cd11065">
    <property type="entry name" value="CYP64-like"/>
    <property type="match status" value="1"/>
</dbReference>
<dbReference type="InterPro" id="IPR036396">
    <property type="entry name" value="Cyt_P450_sf"/>
</dbReference>
<comment type="pathway">
    <text evidence="2">Secondary metabolite biosynthesis.</text>
</comment>
<dbReference type="InterPro" id="IPR001128">
    <property type="entry name" value="Cyt_P450"/>
</dbReference>
<organism evidence="12 13">
    <name type="scientific">Gloeophyllum trabeum (strain ATCC 11539 / FP-39264 / Madison 617)</name>
    <name type="common">Brown rot fungus</name>
    <dbReference type="NCBI Taxonomy" id="670483"/>
    <lineage>
        <taxon>Eukaryota</taxon>
        <taxon>Fungi</taxon>
        <taxon>Dikarya</taxon>
        <taxon>Basidiomycota</taxon>
        <taxon>Agaricomycotina</taxon>
        <taxon>Agaricomycetes</taxon>
        <taxon>Gloeophyllales</taxon>
        <taxon>Gloeophyllaceae</taxon>
        <taxon>Gloeophyllum</taxon>
    </lineage>
</organism>
<dbReference type="GO" id="GO:0004497">
    <property type="term" value="F:monooxygenase activity"/>
    <property type="evidence" value="ECO:0007669"/>
    <property type="project" value="UniProtKB-KW"/>
</dbReference>
<dbReference type="PRINTS" id="PR00463">
    <property type="entry name" value="EP450I"/>
</dbReference>
<keyword evidence="4 9" id="KW-0349">Heme</keyword>
<keyword evidence="7 9" id="KW-0408">Iron</keyword>
<dbReference type="InterPro" id="IPR017972">
    <property type="entry name" value="Cyt_P450_CS"/>
</dbReference>
<keyword evidence="5 9" id="KW-0479">Metal-binding</keyword>
<evidence type="ECO:0000256" key="8">
    <source>
        <dbReference type="ARBA" id="ARBA00023033"/>
    </source>
</evidence>
<evidence type="ECO:0000256" key="11">
    <source>
        <dbReference type="SAM" id="Phobius"/>
    </source>
</evidence>
<dbReference type="PANTHER" id="PTHR46300:SF7">
    <property type="entry name" value="P450, PUTATIVE (EUROFUNG)-RELATED"/>
    <property type="match status" value="1"/>
</dbReference>
<dbReference type="Gene3D" id="1.10.630.10">
    <property type="entry name" value="Cytochrome P450"/>
    <property type="match status" value="1"/>
</dbReference>
<keyword evidence="8 10" id="KW-0503">Monooxygenase</keyword>
<dbReference type="RefSeq" id="XP_007870238.1">
    <property type="nucleotide sequence ID" value="XM_007872047.1"/>
</dbReference>
<sequence>MTSTIFLQAIAAGIVLLGAYTLLRYHRRSLSLPPGPKGLPLLGMLGRMPQEGAWTVFASWAKKYGDMLHVQVLQQHIIILHSLETTNEMLDKKSNIYSDRPRLTMGGELVGWNRILALTPYGRLFRQYRRLFHGLMGNRAYLGDLLPSAHQETTRLLQNILDQPDQLRRHIRRASTAYILRISHGYSLSDEHDPIVDVVEKATGQLSMLLVPGAFMVDILPFLKHLPQWLPKLQFQKTAEHWAQTLKVMVDLPFEFVKQQIDARCATVSFTRSALDMDEYDETVVKWAAGSLYSGGSDTTVSTIYAFFLAMVLYPEAQRRAQAEIDSVVGTDRLPTIDDRTHLPYVDSLVKEVFRCFPATPLGAPHRLIKDDVHAGYTIPKGSIVLANIWWFLHDPKRYSDPHMFDPTRYSAQPHRPADPDPLSICFGFGRRSCPGSLLADSVVFLACASCLAVLDIQKATKADGSPIEPVYRSTKGIISHPMPFECMIRARSERAAALVRTAAAS</sequence>
<dbReference type="SUPFAM" id="SSF48264">
    <property type="entry name" value="Cytochrome P450"/>
    <property type="match status" value="1"/>
</dbReference>
<evidence type="ECO:0000313" key="13">
    <source>
        <dbReference type="Proteomes" id="UP000030669"/>
    </source>
</evidence>
<feature type="transmembrane region" description="Helical" evidence="11">
    <location>
        <begin position="6"/>
        <end position="23"/>
    </location>
</feature>
<feature type="binding site" description="axial binding residue" evidence="9">
    <location>
        <position position="434"/>
    </location>
    <ligand>
        <name>heme</name>
        <dbReference type="ChEBI" id="CHEBI:30413"/>
    </ligand>
    <ligandPart>
        <name>Fe</name>
        <dbReference type="ChEBI" id="CHEBI:18248"/>
    </ligandPart>
</feature>
<dbReference type="HOGENOM" id="CLU_001570_2_3_1"/>
<dbReference type="GO" id="GO:0020037">
    <property type="term" value="F:heme binding"/>
    <property type="evidence" value="ECO:0007669"/>
    <property type="project" value="InterPro"/>
</dbReference>
<dbReference type="GO" id="GO:0005506">
    <property type="term" value="F:iron ion binding"/>
    <property type="evidence" value="ECO:0007669"/>
    <property type="project" value="InterPro"/>
</dbReference>
<evidence type="ECO:0000256" key="10">
    <source>
        <dbReference type="RuleBase" id="RU000461"/>
    </source>
</evidence>
<comment type="cofactor">
    <cofactor evidence="1 9">
        <name>heme</name>
        <dbReference type="ChEBI" id="CHEBI:30413"/>
    </cofactor>
</comment>
<evidence type="ECO:0000256" key="4">
    <source>
        <dbReference type="ARBA" id="ARBA00022617"/>
    </source>
</evidence>
<dbReference type="PROSITE" id="PS00086">
    <property type="entry name" value="CYTOCHROME_P450"/>
    <property type="match status" value="1"/>
</dbReference>
<evidence type="ECO:0000256" key="1">
    <source>
        <dbReference type="ARBA" id="ARBA00001971"/>
    </source>
</evidence>
<evidence type="ECO:0000256" key="7">
    <source>
        <dbReference type="ARBA" id="ARBA00023004"/>
    </source>
</evidence>
<protein>
    <submittedName>
        <fullName evidence="12">Cytochrome P450</fullName>
    </submittedName>
</protein>
<keyword evidence="13" id="KW-1185">Reference proteome</keyword>
<keyword evidence="11" id="KW-1133">Transmembrane helix</keyword>
<evidence type="ECO:0000256" key="6">
    <source>
        <dbReference type="ARBA" id="ARBA00023002"/>
    </source>
</evidence>
<accession>S7PTV7</accession>
<dbReference type="OMA" id="QHWLKFK"/>
<comment type="similarity">
    <text evidence="3 10">Belongs to the cytochrome P450 family.</text>
</comment>
<evidence type="ECO:0000256" key="2">
    <source>
        <dbReference type="ARBA" id="ARBA00005179"/>
    </source>
</evidence>
<dbReference type="PANTHER" id="PTHR46300">
    <property type="entry name" value="P450, PUTATIVE (EUROFUNG)-RELATED-RELATED"/>
    <property type="match status" value="1"/>
</dbReference>
<dbReference type="EMBL" id="KB469311">
    <property type="protein sequence ID" value="EPQ51236.1"/>
    <property type="molecule type" value="Genomic_DNA"/>
</dbReference>
<evidence type="ECO:0000256" key="5">
    <source>
        <dbReference type="ARBA" id="ARBA00022723"/>
    </source>
</evidence>
<dbReference type="AlphaFoldDB" id="S7PTV7"/>